<organism evidence="2 3">
    <name type="scientific">Bacillus velezensis</name>
    <dbReference type="NCBI Taxonomy" id="492670"/>
    <lineage>
        <taxon>Bacteria</taxon>
        <taxon>Bacillati</taxon>
        <taxon>Bacillota</taxon>
        <taxon>Bacilli</taxon>
        <taxon>Bacillales</taxon>
        <taxon>Bacillaceae</taxon>
        <taxon>Bacillus</taxon>
        <taxon>Bacillus amyloliquefaciens group</taxon>
    </lineage>
</organism>
<dbReference type="EMBL" id="CP063687">
    <property type="protein sequence ID" value="QOY25516.1"/>
    <property type="molecule type" value="Genomic_DNA"/>
</dbReference>
<feature type="coiled-coil region" evidence="1">
    <location>
        <begin position="422"/>
        <end position="452"/>
    </location>
</feature>
<dbReference type="AlphaFoldDB" id="A0A7W4QDS9"/>
<name>A0A7W4QDS9_BACVE</name>
<gene>
    <name evidence="2" type="ORF">BACVE_000444</name>
</gene>
<proteinExistence type="predicted"/>
<sequence length="995" mass="117060">MYKVNFVHLLIMINKLIILRNKQLEDYLLKNENLTKSVFVYSLDSSAFYNDKEEKLNQDLLQLRLYKKFLQKLAKKVAKMNDSNVSDIHLNLTGKLFEEERSFKELEQSLITYIKKKGESESRLSNDIDELMACKYNKAKINRLKKITNCWINEKKDELIEEQQSFKGTRTLRGDSLKTKDGEVRSQRVISLFDSVLIRTLGLDYDQITEEIMIVESFYHNVFRSLVQNGYYFNNEKYVYYASSAGQIRQKKGVFIKEKTYLKKKNTLMCGLSEEVINSKGGMSINKWIAYLALSNSASTLWEGFNIDECIVVNDFETDVSTEVDYINDETYEIKREYKSIPINHTDGCGMILPELSESAFMFRAPFMKGMLVPFPFDEYSKLCRKTKIKDIYGKEWDIVKDGIKIILTKSQFKLWKHYDSWDDYKSKFKKYECQAAKLNEEEDEFKNSELNYQMIQTLTDTTDEELDKLSENTVKRIQTLYKDKESMLEVIGAVESNAHKNNFQKAHLIYPELLNDNHSKEIIKKNKKRLVKEAKAGKILLEGSHYTFIIPDLYAACGYWFCGDSDPKVLLNDGEVSCKLFNNQQKLDVLRPPHLSREHGIRINKLNDDLKDWFITKGVYTSTKDALSRLLQFDVDGDKALLVSDSTFVEIAERNMKNDDIVPLYYEMKTAENQEINNENIYKSLELAFEVNIGEYSNNITKVWNSDKVDLDVIKWLTMENNFEIDYAKTLYKPTRPEHVSQRINGFLKGTYNRKVPHFFIYAKDKKRKNVRSRNDSVVNRLGEKIPNNRVNFKRLAGEFDYTKLKNENATLGLDQEVLTRFNELYKLYSKQQQELGTKGILLQIKDELLKDYSKKKVEDTMIVTVYTMLDRNKHWKAKQQKKQNVSRQEAEWHVTKEIRETLLSIRDSSYITDILVEYLFNTKCSKHKDTLYNCFGYNIVRNLKKNIRRAIKCVDCEREIEKGTRCDKCQKDRERELNKLRKRKERKNKKCHA</sequence>
<protein>
    <submittedName>
        <fullName evidence="2">Uncharacterized protein</fullName>
    </submittedName>
</protein>
<evidence type="ECO:0000256" key="1">
    <source>
        <dbReference type="SAM" id="Coils"/>
    </source>
</evidence>
<reference evidence="3" key="1">
    <citation type="submission" date="2020-10" db="EMBL/GenBank/DDBJ databases">
        <title>Complete genome sequence of Bacillus velezensis NST6.</title>
        <authorList>
            <person name="Choi J."/>
        </authorList>
    </citation>
    <scope>NUCLEOTIDE SEQUENCE [LARGE SCALE GENOMIC DNA]</scope>
    <source>
        <strain evidence="3">NST6</strain>
    </source>
</reference>
<evidence type="ECO:0000313" key="3">
    <source>
        <dbReference type="Proteomes" id="UP000587477"/>
    </source>
</evidence>
<keyword evidence="1" id="KW-0175">Coiled coil</keyword>
<accession>A0A7W4QDS9</accession>
<evidence type="ECO:0000313" key="2">
    <source>
        <dbReference type="EMBL" id="QOY25516.1"/>
    </source>
</evidence>
<dbReference type="Proteomes" id="UP000587477">
    <property type="component" value="Chromosome"/>
</dbReference>